<dbReference type="EMBL" id="QKYT01000514">
    <property type="protein sequence ID" value="RIA84161.1"/>
    <property type="molecule type" value="Genomic_DNA"/>
</dbReference>
<name>A0A397SMU9_9GLOM</name>
<comment type="caution">
    <text evidence="1">The sequence shown here is derived from an EMBL/GenBank/DDBJ whole genome shotgun (WGS) entry which is preliminary data.</text>
</comment>
<dbReference type="Proteomes" id="UP000265703">
    <property type="component" value="Unassembled WGS sequence"/>
</dbReference>
<sequence length="360" mass="41673">MIFQGFSLKILVNNKPLKECSEYIDKRIVTTGPSYVLDKKTGQKIESDKIFYAAVEELGTNYVVQFGASPDHFSSSCTTLKAKLFIDGRWDHTCKQIQKSSLEAKKDGFFDEQRQKHLFKFDVTNWINDSKDDSKNNIKYTDTRLIRSRFGGIGAISVYFYIAEEDKKFNDRIKDKVQKVNVPESAGIGMGIKISTGFQKSQDVKIASNKMLKSISTIPIAVLHIHYRPACWLYMRNILVDDVPIKIEKCTKVEFENTKNEDKKIKIKRELIKTEEISKKKIKIEGHEFSKNYEIKLESSNVEKKSFEETGSEKNCLRKNPKQYKILSVMKQDVDLVLLEQRKLERKNPNAKNKFLLKLI</sequence>
<keyword evidence="2" id="KW-1185">Reference proteome</keyword>
<dbReference type="OrthoDB" id="2421348at2759"/>
<organism evidence="1 2">
    <name type="scientific">Glomus cerebriforme</name>
    <dbReference type="NCBI Taxonomy" id="658196"/>
    <lineage>
        <taxon>Eukaryota</taxon>
        <taxon>Fungi</taxon>
        <taxon>Fungi incertae sedis</taxon>
        <taxon>Mucoromycota</taxon>
        <taxon>Glomeromycotina</taxon>
        <taxon>Glomeromycetes</taxon>
        <taxon>Glomerales</taxon>
        <taxon>Glomeraceae</taxon>
        <taxon>Glomus</taxon>
    </lineage>
</organism>
<dbReference type="AlphaFoldDB" id="A0A397SMU9"/>
<evidence type="ECO:0000313" key="2">
    <source>
        <dbReference type="Proteomes" id="UP000265703"/>
    </source>
</evidence>
<evidence type="ECO:0000313" key="1">
    <source>
        <dbReference type="EMBL" id="RIA84161.1"/>
    </source>
</evidence>
<proteinExistence type="predicted"/>
<reference evidence="1 2" key="1">
    <citation type="submission" date="2018-06" db="EMBL/GenBank/DDBJ databases">
        <title>Comparative genomics reveals the genomic features of Rhizophagus irregularis, R. cerebriforme, R. diaphanum and Gigaspora rosea, and their symbiotic lifestyle signature.</title>
        <authorList>
            <person name="Morin E."/>
            <person name="San Clemente H."/>
            <person name="Chen E.C.H."/>
            <person name="De La Providencia I."/>
            <person name="Hainaut M."/>
            <person name="Kuo A."/>
            <person name="Kohler A."/>
            <person name="Murat C."/>
            <person name="Tang N."/>
            <person name="Roy S."/>
            <person name="Loubradou J."/>
            <person name="Henrissat B."/>
            <person name="Grigoriev I.V."/>
            <person name="Corradi N."/>
            <person name="Roux C."/>
            <person name="Martin F.M."/>
        </authorList>
    </citation>
    <scope>NUCLEOTIDE SEQUENCE [LARGE SCALE GENOMIC DNA]</scope>
    <source>
        <strain evidence="1 2">DAOM 227022</strain>
    </source>
</reference>
<gene>
    <name evidence="1" type="ORF">C1645_832705</name>
</gene>
<accession>A0A397SMU9</accession>
<protein>
    <submittedName>
        <fullName evidence="1">Uncharacterized protein</fullName>
    </submittedName>
</protein>